<dbReference type="EMBL" id="GBXM01015922">
    <property type="protein sequence ID" value="JAH92655.1"/>
    <property type="molecule type" value="Transcribed_RNA"/>
</dbReference>
<organism evidence="1">
    <name type="scientific">Anguilla anguilla</name>
    <name type="common">European freshwater eel</name>
    <name type="synonym">Muraena anguilla</name>
    <dbReference type="NCBI Taxonomy" id="7936"/>
    <lineage>
        <taxon>Eukaryota</taxon>
        <taxon>Metazoa</taxon>
        <taxon>Chordata</taxon>
        <taxon>Craniata</taxon>
        <taxon>Vertebrata</taxon>
        <taxon>Euteleostomi</taxon>
        <taxon>Actinopterygii</taxon>
        <taxon>Neopterygii</taxon>
        <taxon>Teleostei</taxon>
        <taxon>Anguilliformes</taxon>
        <taxon>Anguillidae</taxon>
        <taxon>Anguilla</taxon>
    </lineage>
</organism>
<accession>A0A0E9WSX9</accession>
<proteinExistence type="predicted"/>
<protein>
    <submittedName>
        <fullName evidence="1">Uncharacterized protein</fullName>
    </submittedName>
</protein>
<evidence type="ECO:0000313" key="1">
    <source>
        <dbReference type="EMBL" id="JAH92655.1"/>
    </source>
</evidence>
<reference evidence="1" key="2">
    <citation type="journal article" date="2015" name="Fish Shellfish Immunol.">
        <title>Early steps in the European eel (Anguilla anguilla)-Vibrio vulnificus interaction in the gills: Role of the RtxA13 toxin.</title>
        <authorList>
            <person name="Callol A."/>
            <person name="Pajuelo D."/>
            <person name="Ebbesson L."/>
            <person name="Teles M."/>
            <person name="MacKenzie S."/>
            <person name="Amaro C."/>
        </authorList>
    </citation>
    <scope>NUCLEOTIDE SEQUENCE</scope>
</reference>
<reference evidence="1" key="1">
    <citation type="submission" date="2014-11" db="EMBL/GenBank/DDBJ databases">
        <authorList>
            <person name="Amaro Gonzalez C."/>
        </authorList>
    </citation>
    <scope>NUCLEOTIDE SEQUENCE</scope>
</reference>
<sequence>MRKIILSSNNRFFYVLLLKRSNINTIKLHVPQNTSPHTHTHTHAVPVDWHCGPLAEGSGCVCKCLPVQTRLSKESILVVFL</sequence>
<name>A0A0E9WSX9_ANGAN</name>
<dbReference type="AlphaFoldDB" id="A0A0E9WSX9"/>